<keyword evidence="6" id="KW-0547">Nucleotide-binding</keyword>
<comment type="caution">
    <text evidence="14">The sequence shown here is derived from an EMBL/GenBank/DDBJ whole genome shotgun (WGS) entry which is preliminary data.</text>
</comment>
<evidence type="ECO:0000256" key="11">
    <source>
        <dbReference type="ARBA" id="ARBA00023136"/>
    </source>
</evidence>
<dbReference type="PROSITE" id="PS50885">
    <property type="entry name" value="HAMP"/>
    <property type="match status" value="1"/>
</dbReference>
<dbReference type="SUPFAM" id="SSF55874">
    <property type="entry name" value="ATPase domain of HSP90 chaperone/DNA topoisomerase II/histidine kinase"/>
    <property type="match status" value="1"/>
</dbReference>
<feature type="transmembrane region" description="Helical" evidence="12">
    <location>
        <begin position="14"/>
        <end position="34"/>
    </location>
</feature>
<evidence type="ECO:0000256" key="9">
    <source>
        <dbReference type="ARBA" id="ARBA00022989"/>
    </source>
</evidence>
<name>A0ABT1EL57_9FIRM</name>
<evidence type="ECO:0000256" key="6">
    <source>
        <dbReference type="ARBA" id="ARBA00022741"/>
    </source>
</evidence>
<dbReference type="InterPro" id="IPR050640">
    <property type="entry name" value="Bact_2-comp_sensor_kinase"/>
</dbReference>
<organism evidence="14 15">
    <name type="scientific">Ohessyouella blattaphilus</name>
    <dbReference type="NCBI Taxonomy" id="2949333"/>
    <lineage>
        <taxon>Bacteria</taxon>
        <taxon>Bacillati</taxon>
        <taxon>Bacillota</taxon>
        <taxon>Clostridia</taxon>
        <taxon>Lachnospirales</taxon>
        <taxon>Lachnospiraceae</taxon>
        <taxon>Ohessyouella</taxon>
    </lineage>
</organism>
<dbReference type="CDD" id="cd06225">
    <property type="entry name" value="HAMP"/>
    <property type="match status" value="1"/>
</dbReference>
<evidence type="ECO:0000256" key="8">
    <source>
        <dbReference type="ARBA" id="ARBA00022840"/>
    </source>
</evidence>
<dbReference type="Proteomes" id="UP001523565">
    <property type="component" value="Unassembled WGS sequence"/>
</dbReference>
<evidence type="ECO:0000256" key="2">
    <source>
        <dbReference type="ARBA" id="ARBA00022475"/>
    </source>
</evidence>
<evidence type="ECO:0000256" key="4">
    <source>
        <dbReference type="ARBA" id="ARBA00022679"/>
    </source>
</evidence>
<dbReference type="RefSeq" id="WP_262069397.1">
    <property type="nucleotide sequence ID" value="NZ_JAMXOC010000014.1"/>
</dbReference>
<dbReference type="PANTHER" id="PTHR34220">
    <property type="entry name" value="SENSOR HISTIDINE KINASE YPDA"/>
    <property type="match status" value="1"/>
</dbReference>
<dbReference type="Pfam" id="PF02518">
    <property type="entry name" value="HATPase_c"/>
    <property type="match status" value="1"/>
</dbReference>
<evidence type="ECO:0000256" key="3">
    <source>
        <dbReference type="ARBA" id="ARBA00022553"/>
    </source>
</evidence>
<dbReference type="InterPro" id="IPR036890">
    <property type="entry name" value="HATPase_C_sf"/>
</dbReference>
<evidence type="ECO:0000313" key="15">
    <source>
        <dbReference type="Proteomes" id="UP001523565"/>
    </source>
</evidence>
<keyword evidence="3" id="KW-0597">Phosphoprotein</keyword>
<gene>
    <name evidence="14" type="ORF">NK118_09670</name>
</gene>
<keyword evidence="15" id="KW-1185">Reference proteome</keyword>
<proteinExistence type="predicted"/>
<comment type="subcellular location">
    <subcellularLocation>
        <location evidence="1">Cell membrane</location>
        <topology evidence="1">Multi-pass membrane protein</topology>
    </subcellularLocation>
</comment>
<keyword evidence="9 12" id="KW-1133">Transmembrane helix</keyword>
<keyword evidence="2" id="KW-1003">Cell membrane</keyword>
<dbReference type="EMBL" id="JAMZFV010000014">
    <property type="protein sequence ID" value="MCP1110517.1"/>
    <property type="molecule type" value="Genomic_DNA"/>
</dbReference>
<keyword evidence="10" id="KW-0902">Two-component regulatory system</keyword>
<dbReference type="InterPro" id="IPR003660">
    <property type="entry name" value="HAMP_dom"/>
</dbReference>
<evidence type="ECO:0000256" key="1">
    <source>
        <dbReference type="ARBA" id="ARBA00004651"/>
    </source>
</evidence>
<feature type="transmembrane region" description="Helical" evidence="12">
    <location>
        <begin position="272"/>
        <end position="294"/>
    </location>
</feature>
<dbReference type="Pfam" id="PF00672">
    <property type="entry name" value="HAMP"/>
    <property type="match status" value="1"/>
</dbReference>
<dbReference type="SUPFAM" id="SSF158472">
    <property type="entry name" value="HAMP domain-like"/>
    <property type="match status" value="1"/>
</dbReference>
<sequence>MVRGRIATKLTKQILGITGIIYASILVVIFFFAYQSNRDIVIRENEIYAENLVTQIDGISRVIISSSNMIFTDDILRTSFEIYENATKEEQDSLYEKVSFRLGNLSHVDNRIKKVVLVAKKDNELFYGSQGINLEGVIDWEDFERFRGTGTTKGFGKPYVHRATDGLDYIYCNYYGNNHFSDGRSFDIVMVFNISGVLKEEMTLPIFTEYCMILNGQGDVLHEVTAANDSANIGENEVEKGVFVNKNSEVTAWRVLCGISQEKLVRIVLENILNVLVASGLLIILVLVITPRLINRMLKPLSDLSESMKTMETGNLHELPSPESNDELETLVNQFNFLIKRIKQHILSEKQMFEENKQLEYDLILAQIDPHFIYNTLLSVNYLALKNRSKDVVEVNNALIMILQDRLKLKEYAGFVTVEQELLMIEQYFIIQNKRYGNGVVLEYDVEIGTEKEKIPKFILQPIVENAFNHGFVSEGYSNGQISIKVSRRNRGLLMVVADTGKRISEDKLYELNQGKFSFEKGRNFGLYSVNERLQHYYKKDFSISFSSNDKLTEVSIHIG</sequence>
<dbReference type="SMART" id="SM00304">
    <property type="entry name" value="HAMP"/>
    <property type="match status" value="1"/>
</dbReference>
<evidence type="ECO:0000313" key="14">
    <source>
        <dbReference type="EMBL" id="MCP1110517.1"/>
    </source>
</evidence>
<dbReference type="InterPro" id="IPR003594">
    <property type="entry name" value="HATPase_dom"/>
</dbReference>
<accession>A0ABT1EL57</accession>
<evidence type="ECO:0000259" key="13">
    <source>
        <dbReference type="PROSITE" id="PS50885"/>
    </source>
</evidence>
<evidence type="ECO:0000256" key="7">
    <source>
        <dbReference type="ARBA" id="ARBA00022777"/>
    </source>
</evidence>
<protein>
    <submittedName>
        <fullName evidence="14">Histidine kinase</fullName>
    </submittedName>
</protein>
<reference evidence="14 15" key="1">
    <citation type="journal article" date="2022" name="Genome Biol. Evol.">
        <title>Host diet, physiology and behaviors set the stage for Lachnospiraceae cladogenesis.</title>
        <authorList>
            <person name="Vera-Ponce De Leon A."/>
            <person name="Schneider M."/>
            <person name="Jahnes B.C."/>
            <person name="Sadowski V."/>
            <person name="Camuy-Velez L.A."/>
            <person name="Duan J."/>
            <person name="Sabree Z.L."/>
        </authorList>
    </citation>
    <scope>NUCLEOTIDE SEQUENCE [LARGE SCALE GENOMIC DNA]</scope>
    <source>
        <strain evidence="14 15">PAL227</strain>
    </source>
</reference>
<dbReference type="Gene3D" id="3.30.565.10">
    <property type="entry name" value="Histidine kinase-like ATPase, C-terminal domain"/>
    <property type="match status" value="1"/>
</dbReference>
<keyword evidence="11 12" id="KW-0472">Membrane</keyword>
<dbReference type="Gene3D" id="6.10.340.10">
    <property type="match status" value="1"/>
</dbReference>
<dbReference type="InterPro" id="IPR010559">
    <property type="entry name" value="Sig_transdc_His_kin_internal"/>
</dbReference>
<keyword evidence="8" id="KW-0067">ATP-binding</keyword>
<evidence type="ECO:0000256" key="12">
    <source>
        <dbReference type="SAM" id="Phobius"/>
    </source>
</evidence>
<evidence type="ECO:0000256" key="10">
    <source>
        <dbReference type="ARBA" id="ARBA00023012"/>
    </source>
</evidence>
<dbReference type="Pfam" id="PF06580">
    <property type="entry name" value="His_kinase"/>
    <property type="match status" value="1"/>
</dbReference>
<keyword evidence="5 12" id="KW-0812">Transmembrane</keyword>
<dbReference type="GO" id="GO:0016301">
    <property type="term" value="F:kinase activity"/>
    <property type="evidence" value="ECO:0007669"/>
    <property type="project" value="UniProtKB-KW"/>
</dbReference>
<evidence type="ECO:0000256" key="5">
    <source>
        <dbReference type="ARBA" id="ARBA00022692"/>
    </source>
</evidence>
<feature type="domain" description="HAMP" evidence="13">
    <location>
        <begin position="295"/>
        <end position="347"/>
    </location>
</feature>
<keyword evidence="4" id="KW-0808">Transferase</keyword>
<keyword evidence="7 14" id="KW-0418">Kinase</keyword>
<dbReference type="PANTHER" id="PTHR34220:SF11">
    <property type="entry name" value="SENSOR PROTEIN KINASE HPTS"/>
    <property type="match status" value="1"/>
</dbReference>